<evidence type="ECO:0000256" key="1">
    <source>
        <dbReference type="ARBA" id="ARBA00006110"/>
    </source>
</evidence>
<dbReference type="InterPro" id="IPR012677">
    <property type="entry name" value="Nucleotide-bd_a/b_plait_sf"/>
</dbReference>
<dbReference type="InParanoid" id="A0A2K1QQT6"/>
<protein>
    <submittedName>
        <fullName evidence="4">Ribosomal RNA-processing protein 7</fullName>
    </submittedName>
</protein>
<dbReference type="GO" id="GO:0032545">
    <property type="term" value="C:CURI complex"/>
    <property type="evidence" value="ECO:0007669"/>
    <property type="project" value="TreeGrafter"/>
</dbReference>
<reference evidence="4 5" key="1">
    <citation type="submission" date="2017-06" db="EMBL/GenBank/DDBJ databases">
        <title>Draft genome sequence of a variant of Elsinoe murrayae.</title>
        <authorList>
            <person name="Cheng Q."/>
        </authorList>
    </citation>
    <scope>NUCLEOTIDE SEQUENCE [LARGE SCALE GENOMIC DNA]</scope>
    <source>
        <strain evidence="4 5">CQ-2017a</strain>
    </source>
</reference>
<dbReference type="AlphaFoldDB" id="A0A2K1QQT6"/>
<evidence type="ECO:0000313" key="5">
    <source>
        <dbReference type="Proteomes" id="UP000243797"/>
    </source>
</evidence>
<dbReference type="Pfam" id="PF17799">
    <property type="entry name" value="RRM_Rrp7"/>
    <property type="match status" value="1"/>
</dbReference>
<evidence type="ECO:0000259" key="2">
    <source>
        <dbReference type="Pfam" id="PF12923"/>
    </source>
</evidence>
<accession>A0A2K1QQT6</accession>
<dbReference type="Gene3D" id="6.10.250.1770">
    <property type="match status" value="1"/>
</dbReference>
<sequence>MAPSRAPTSVQDYSVLSLTFPPLPSFALPQTHYLYIRPHAPKDSSTSPTSLFLVNLPIDTTAQHIRHLFSTHLGGYRISSLTFDDTAPGPTTKATRKRKRGALADDDLETQFPWPRTWDRTLHTSGSTAVVTFVDASSATGAMAAVKKAAKNRTAMSWSSKEVEAKLAPVGLARYRTHHALSFPDAGELQKSVDGYMEAYNAAEEAKARDEKRKRQMPDEDGFITVTRGGRAGVANVQEAGKKLEEGKKKAGLDGFYRWQVRERRKEEEGRLKRGFVEERERVRGMRERRQRG</sequence>
<comment type="similarity">
    <text evidence="1">Belongs to the RRP7 family.</text>
</comment>
<dbReference type="GO" id="GO:0006364">
    <property type="term" value="P:rRNA processing"/>
    <property type="evidence" value="ECO:0007669"/>
    <property type="project" value="TreeGrafter"/>
</dbReference>
<dbReference type="InterPro" id="IPR024326">
    <property type="entry name" value="RRP7_C"/>
</dbReference>
<dbReference type="EMBL" id="NKHZ01000051">
    <property type="protein sequence ID" value="PNS17300.1"/>
    <property type="molecule type" value="Genomic_DNA"/>
</dbReference>
<keyword evidence="5" id="KW-1185">Reference proteome</keyword>
<evidence type="ECO:0000259" key="3">
    <source>
        <dbReference type="Pfam" id="PF17799"/>
    </source>
</evidence>
<dbReference type="Gene3D" id="3.30.70.330">
    <property type="match status" value="1"/>
</dbReference>
<dbReference type="InterPro" id="IPR040447">
    <property type="entry name" value="RRM_Rrp7"/>
</dbReference>
<name>A0A2K1QQT6_9PEZI</name>
<organism evidence="4 5">
    <name type="scientific">Sphaceloma murrayae</name>
    <dbReference type="NCBI Taxonomy" id="2082308"/>
    <lineage>
        <taxon>Eukaryota</taxon>
        <taxon>Fungi</taxon>
        <taxon>Dikarya</taxon>
        <taxon>Ascomycota</taxon>
        <taxon>Pezizomycotina</taxon>
        <taxon>Dothideomycetes</taxon>
        <taxon>Dothideomycetidae</taxon>
        <taxon>Myriangiales</taxon>
        <taxon>Elsinoaceae</taxon>
        <taxon>Sphaceloma</taxon>
    </lineage>
</organism>
<evidence type="ECO:0000313" key="4">
    <source>
        <dbReference type="EMBL" id="PNS17300.1"/>
    </source>
</evidence>
<feature type="domain" description="Rrp7 RRM-like N-terminal" evidence="3">
    <location>
        <begin position="10"/>
        <end position="178"/>
    </location>
</feature>
<gene>
    <name evidence="4" type="ORF">CAC42_6983</name>
</gene>
<proteinExistence type="inferred from homology"/>
<dbReference type="PANTHER" id="PTHR13191:SF0">
    <property type="entry name" value="RIBOSOMAL RNA-PROCESSING PROTEIN 7 HOMOLOG A-RELATED"/>
    <property type="match status" value="1"/>
</dbReference>
<dbReference type="PANTHER" id="PTHR13191">
    <property type="entry name" value="RIBOSOMAL RNA PROCESSING PROTEIN 7-RELATED"/>
    <property type="match status" value="1"/>
</dbReference>
<dbReference type="InterPro" id="IPR040446">
    <property type="entry name" value="RRP7"/>
</dbReference>
<feature type="domain" description="Ribosomal RNA-processing protein 7 C-terminal" evidence="2">
    <location>
        <begin position="182"/>
        <end position="291"/>
    </location>
</feature>
<dbReference type="GO" id="GO:0034456">
    <property type="term" value="C:UTP-C complex"/>
    <property type="evidence" value="ECO:0007669"/>
    <property type="project" value="TreeGrafter"/>
</dbReference>
<dbReference type="FunCoup" id="A0A2K1QQT6">
    <property type="interactions" value="228"/>
</dbReference>
<dbReference type="CDD" id="cd12293">
    <property type="entry name" value="dRRM_Rrp7p"/>
    <property type="match status" value="1"/>
</dbReference>
<dbReference type="OrthoDB" id="5390at2759"/>
<dbReference type="GO" id="GO:0000028">
    <property type="term" value="P:ribosomal small subunit assembly"/>
    <property type="evidence" value="ECO:0007669"/>
    <property type="project" value="TreeGrafter"/>
</dbReference>
<dbReference type="Proteomes" id="UP000243797">
    <property type="component" value="Unassembled WGS sequence"/>
</dbReference>
<comment type="caution">
    <text evidence="4">The sequence shown here is derived from an EMBL/GenBank/DDBJ whole genome shotgun (WGS) entry which is preliminary data.</text>
</comment>
<dbReference type="STRING" id="2082308.A0A2K1QQT6"/>
<dbReference type="Pfam" id="PF12923">
    <property type="entry name" value="RRP7"/>
    <property type="match status" value="1"/>
</dbReference>